<evidence type="ECO:0000313" key="2">
    <source>
        <dbReference type="EMBL" id="RNJ51367.1"/>
    </source>
</evidence>
<dbReference type="EMBL" id="QWDD01000001">
    <property type="protein sequence ID" value="RNJ51367.1"/>
    <property type="molecule type" value="Genomic_DNA"/>
</dbReference>
<protein>
    <submittedName>
        <fullName evidence="2">Uncharacterized protein</fullName>
    </submittedName>
</protein>
<keyword evidence="3" id="KW-1185">Reference proteome</keyword>
<dbReference type="RefSeq" id="WP_123177238.1">
    <property type="nucleotide sequence ID" value="NZ_QWDD01000001.1"/>
</dbReference>
<dbReference type="AlphaFoldDB" id="A0A3M9XSU8"/>
<feature type="region of interest" description="Disordered" evidence="1">
    <location>
        <begin position="40"/>
        <end position="65"/>
    </location>
</feature>
<name>A0A3M9XSU8_9HYPH</name>
<sequence length="65" mass="7778">MSGPRYLVLDGKRYLWRDVLRIRQEQRKAAKREQPTLFPIKEDCRPPTQKTARGRYEEPTLFEGT</sequence>
<dbReference type="Proteomes" id="UP000268623">
    <property type="component" value="Unassembled WGS sequence"/>
</dbReference>
<dbReference type="OrthoDB" id="8481785at2"/>
<evidence type="ECO:0000256" key="1">
    <source>
        <dbReference type="SAM" id="MobiDB-lite"/>
    </source>
</evidence>
<evidence type="ECO:0000313" key="3">
    <source>
        <dbReference type="Proteomes" id="UP000268623"/>
    </source>
</evidence>
<comment type="caution">
    <text evidence="2">The sequence shown here is derived from an EMBL/GenBank/DDBJ whole genome shotgun (WGS) entry which is preliminary data.</text>
</comment>
<accession>A0A3M9XSU8</accession>
<organism evidence="2 3">
    <name type="scientific">Methylocystis hirsuta</name>
    <dbReference type="NCBI Taxonomy" id="369798"/>
    <lineage>
        <taxon>Bacteria</taxon>
        <taxon>Pseudomonadati</taxon>
        <taxon>Pseudomonadota</taxon>
        <taxon>Alphaproteobacteria</taxon>
        <taxon>Hyphomicrobiales</taxon>
        <taxon>Methylocystaceae</taxon>
        <taxon>Methylocystis</taxon>
    </lineage>
</organism>
<gene>
    <name evidence="2" type="ORF">D1O30_18980</name>
</gene>
<proteinExistence type="predicted"/>
<reference evidence="2 3" key="1">
    <citation type="submission" date="2018-08" db="EMBL/GenBank/DDBJ databases">
        <title>Genome sequence of Methylocystis hirsuta CSC1, a methanotroph able to accumulate PHAs.</title>
        <authorList>
            <person name="Bordel S."/>
            <person name="Rodriguez E."/>
            <person name="Gancedo J."/>
            <person name="Munoz R."/>
        </authorList>
    </citation>
    <scope>NUCLEOTIDE SEQUENCE [LARGE SCALE GENOMIC DNA]</scope>
    <source>
        <strain evidence="2 3">CSC1</strain>
    </source>
</reference>